<evidence type="ECO:0000259" key="11">
    <source>
        <dbReference type="Pfam" id="PF07819"/>
    </source>
</evidence>
<keyword evidence="3 10" id="KW-0813">Transport</keyword>
<keyword evidence="6 10" id="KW-0256">Endoplasmic reticulum</keyword>
<feature type="domain" description="GPI inositol-deacylase PGAP1-like alpha/beta" evidence="11">
    <location>
        <begin position="8"/>
        <end position="181"/>
    </location>
</feature>
<evidence type="ECO:0000256" key="1">
    <source>
        <dbReference type="ARBA" id="ARBA00004477"/>
    </source>
</evidence>
<dbReference type="EMBL" id="JADGJW010000007">
    <property type="protein sequence ID" value="KAJ3228043.1"/>
    <property type="molecule type" value="Genomic_DNA"/>
</dbReference>
<dbReference type="InterPro" id="IPR029058">
    <property type="entry name" value="AB_hydrolase_fold"/>
</dbReference>
<evidence type="ECO:0000256" key="4">
    <source>
        <dbReference type="ARBA" id="ARBA00022692"/>
    </source>
</evidence>
<comment type="function">
    <text evidence="10">Involved in inositol deacylation of GPI-anchored proteins which plays important roles in the quality control and ER-associated degradation of GPI-anchored proteins.</text>
</comment>
<accession>A0AAD5U7Z6</accession>
<dbReference type="GO" id="GO:0050185">
    <property type="term" value="F:phosphatidylinositol deacylase activity"/>
    <property type="evidence" value="ECO:0007669"/>
    <property type="project" value="TreeGrafter"/>
</dbReference>
<dbReference type="EC" id="3.1.-.-" evidence="10"/>
<dbReference type="GO" id="GO:0015031">
    <property type="term" value="P:protein transport"/>
    <property type="evidence" value="ECO:0007669"/>
    <property type="project" value="UniProtKB-KW"/>
</dbReference>
<evidence type="ECO:0000256" key="7">
    <source>
        <dbReference type="ARBA" id="ARBA00022927"/>
    </source>
</evidence>
<keyword evidence="5 10" id="KW-0378">Hydrolase</keyword>
<dbReference type="GO" id="GO:0005789">
    <property type="term" value="C:endoplasmic reticulum membrane"/>
    <property type="evidence" value="ECO:0007669"/>
    <property type="project" value="UniProtKB-SubCell"/>
</dbReference>
<dbReference type="Gene3D" id="3.40.50.1820">
    <property type="entry name" value="alpha/beta hydrolase"/>
    <property type="match status" value="1"/>
</dbReference>
<evidence type="ECO:0000256" key="6">
    <source>
        <dbReference type="ARBA" id="ARBA00022824"/>
    </source>
</evidence>
<reference evidence="12" key="1">
    <citation type="submission" date="2020-05" db="EMBL/GenBank/DDBJ databases">
        <title>Phylogenomic resolution of chytrid fungi.</title>
        <authorList>
            <person name="Stajich J.E."/>
            <person name="Amses K."/>
            <person name="Simmons R."/>
            <person name="Seto K."/>
            <person name="Myers J."/>
            <person name="Bonds A."/>
            <person name="Quandt C.A."/>
            <person name="Barry K."/>
            <person name="Liu P."/>
            <person name="Grigoriev I."/>
            <person name="Longcore J.E."/>
            <person name="James T.Y."/>
        </authorList>
    </citation>
    <scope>NUCLEOTIDE SEQUENCE</scope>
    <source>
        <strain evidence="12">JEL0476</strain>
    </source>
</reference>
<comment type="caution">
    <text evidence="12">The sequence shown here is derived from an EMBL/GenBank/DDBJ whole genome shotgun (WGS) entry which is preliminary data.</text>
</comment>
<keyword evidence="7 10" id="KW-0653">Protein transport</keyword>
<dbReference type="GO" id="GO:0006888">
    <property type="term" value="P:endoplasmic reticulum to Golgi vesicle-mediated transport"/>
    <property type="evidence" value="ECO:0007669"/>
    <property type="project" value="TreeGrafter"/>
</dbReference>
<dbReference type="InterPro" id="IPR039529">
    <property type="entry name" value="PGAP1/BST1"/>
</dbReference>
<sequence>MNLYHPNNEEFSAFHSQGIEDQAIYANAVIKYILGSYKSSGFAKPRSVIVIAHSMGGIVVRQMMTLPEYMPGSVSTIFTFATPHLSPPLSINLGIDLLYNRLRYFFSNGISVKNLVFVSIASGNHDFLVQSDKSDIESIIPEEIGFTVYSNNIPEVWSAADHKSILWCKQLCVVLSKALYDLVDAKNPQQLLEQSARLQKLKQRFLGPTDNNNFNAELKLKDFSSKKISLYKDENVVYKAISLNVSIFEVQPKNSLIIFTNIDSSALTIKLCIKQEFVVESLQLQCIDSHLNYFKIIPHFSPIPLEKVSQEHERDLKAKNLYYNFNKHIVGMDGESLKFYYVLSVNEVLKNKDVFLIGRIVEKSFGGEFVVKQTNPVTAFKLRLLQTDLFKYNLYLFSGCEDEKKKENLTSVLTIEIFNSKLCSKDFKIKFSIDWRGSFGQLLRNYLPAFATLPFGYLSSADFFI</sequence>
<comment type="similarity">
    <text evidence="2 10">Belongs to the GPI inositol-deacylase family.</text>
</comment>
<keyword evidence="13" id="KW-1185">Reference proteome</keyword>
<evidence type="ECO:0000256" key="8">
    <source>
        <dbReference type="ARBA" id="ARBA00022989"/>
    </source>
</evidence>
<evidence type="ECO:0000256" key="2">
    <source>
        <dbReference type="ARBA" id="ARBA00006931"/>
    </source>
</evidence>
<proteinExistence type="inferred from homology"/>
<evidence type="ECO:0000256" key="3">
    <source>
        <dbReference type="ARBA" id="ARBA00022448"/>
    </source>
</evidence>
<evidence type="ECO:0000313" key="12">
    <source>
        <dbReference type="EMBL" id="KAJ3228043.1"/>
    </source>
</evidence>
<organism evidence="12 13">
    <name type="scientific">Clydaea vesicula</name>
    <dbReference type="NCBI Taxonomy" id="447962"/>
    <lineage>
        <taxon>Eukaryota</taxon>
        <taxon>Fungi</taxon>
        <taxon>Fungi incertae sedis</taxon>
        <taxon>Chytridiomycota</taxon>
        <taxon>Chytridiomycota incertae sedis</taxon>
        <taxon>Chytridiomycetes</taxon>
        <taxon>Lobulomycetales</taxon>
        <taxon>Lobulomycetaceae</taxon>
        <taxon>Clydaea</taxon>
    </lineage>
</organism>
<evidence type="ECO:0000313" key="13">
    <source>
        <dbReference type="Proteomes" id="UP001211065"/>
    </source>
</evidence>
<dbReference type="PANTHER" id="PTHR15495">
    <property type="entry name" value="NEGATIVE REGULATOR OF VESICLE FORMATION-RELATED"/>
    <property type="match status" value="1"/>
</dbReference>
<dbReference type="Proteomes" id="UP001211065">
    <property type="component" value="Unassembled WGS sequence"/>
</dbReference>
<dbReference type="AlphaFoldDB" id="A0AAD5U7Z6"/>
<protein>
    <recommendedName>
        <fullName evidence="10">GPI inositol-deacylase</fullName>
        <ecNumber evidence="10">3.1.-.-</ecNumber>
    </recommendedName>
</protein>
<keyword evidence="4" id="KW-0812">Transmembrane</keyword>
<comment type="subcellular location">
    <subcellularLocation>
        <location evidence="1">Endoplasmic reticulum membrane</location>
        <topology evidence="1">Multi-pass membrane protein</topology>
    </subcellularLocation>
</comment>
<dbReference type="SUPFAM" id="SSF53474">
    <property type="entry name" value="alpha/beta-Hydrolases"/>
    <property type="match status" value="1"/>
</dbReference>
<name>A0AAD5U7Z6_9FUNG</name>
<evidence type="ECO:0000256" key="5">
    <source>
        <dbReference type="ARBA" id="ARBA00022801"/>
    </source>
</evidence>
<gene>
    <name evidence="12" type="primary">BST1</name>
    <name evidence="12" type="ORF">HK099_007324</name>
</gene>
<dbReference type="PANTHER" id="PTHR15495:SF7">
    <property type="entry name" value="GPI INOSITOL-DEACYLASE"/>
    <property type="match status" value="1"/>
</dbReference>
<dbReference type="Pfam" id="PF07819">
    <property type="entry name" value="PGAP1"/>
    <property type="match status" value="1"/>
</dbReference>
<keyword evidence="8" id="KW-1133">Transmembrane helix</keyword>
<dbReference type="GO" id="GO:0006505">
    <property type="term" value="P:GPI anchor metabolic process"/>
    <property type="evidence" value="ECO:0007669"/>
    <property type="project" value="TreeGrafter"/>
</dbReference>
<dbReference type="InterPro" id="IPR012908">
    <property type="entry name" value="PGAP1-ab_dom-like"/>
</dbReference>
<evidence type="ECO:0000256" key="10">
    <source>
        <dbReference type="RuleBase" id="RU365011"/>
    </source>
</evidence>
<evidence type="ECO:0000256" key="9">
    <source>
        <dbReference type="ARBA" id="ARBA00023136"/>
    </source>
</evidence>
<keyword evidence="9 10" id="KW-0472">Membrane</keyword>